<name>A0A5Q0C3C8_9HYPH</name>
<dbReference type="Proteomes" id="UP000326881">
    <property type="component" value="Chromosome"/>
</dbReference>
<evidence type="ECO:0000313" key="1">
    <source>
        <dbReference type="EMBL" id="QFY59755.1"/>
    </source>
</evidence>
<sequence length="247" mass="27800">MMKNFEKSIVVLLSKIISDLTAIRHLVLAGFDGSARTIVRSVAEYMEVLVAVVHEPAFADEFVKSDTPEASQLFWQTHLRGGKLRRRITAAWADFFKTIAAHERQPITETFANWGRGSNPILSGSTHPSFVGGLFAAIPLKGKYRDENWLGTWGDKADFSVNTIYIITQFMFPILLLGSKFPFGIVRGGDTEPFPAYNQHDEFHRHVRTGRDILASLIISLCQETNRPFVFPEFDLSIWPPEQADSA</sequence>
<dbReference type="RefSeq" id="WP_153270095.1">
    <property type="nucleotide sequence ID" value="NZ_CP043498.1"/>
</dbReference>
<gene>
    <name evidence="1" type="ORF">FZ934_04505</name>
</gene>
<proteinExistence type="predicted"/>
<reference evidence="1 2" key="1">
    <citation type="submission" date="2019-08" db="EMBL/GenBank/DDBJ databases">
        <title>Prosopis cineraria nodule microbiome.</title>
        <authorList>
            <person name="Ali R."/>
            <person name="Chaluvadi S.R."/>
            <person name="Wang X."/>
        </authorList>
    </citation>
    <scope>NUCLEOTIDE SEQUENCE [LARGE SCALE GENOMIC DNA]</scope>
    <source>
        <strain evidence="1 2">BG7</strain>
    </source>
</reference>
<dbReference type="OrthoDB" id="2313602at2"/>
<dbReference type="KEGG" id="rgr:FZ934_04505"/>
<dbReference type="EMBL" id="CP043498">
    <property type="protein sequence ID" value="QFY59755.1"/>
    <property type="molecule type" value="Genomic_DNA"/>
</dbReference>
<evidence type="ECO:0000313" key="2">
    <source>
        <dbReference type="Proteomes" id="UP000326881"/>
    </source>
</evidence>
<dbReference type="AlphaFoldDB" id="A0A5Q0C3C8"/>
<keyword evidence="2" id="KW-1185">Reference proteome</keyword>
<protein>
    <submittedName>
        <fullName evidence="1">Uncharacterized protein</fullName>
    </submittedName>
</protein>
<organism evidence="1 2">
    <name type="scientific">Rhizobium grahamii</name>
    <dbReference type="NCBI Taxonomy" id="1120045"/>
    <lineage>
        <taxon>Bacteria</taxon>
        <taxon>Pseudomonadati</taxon>
        <taxon>Pseudomonadota</taxon>
        <taxon>Alphaproteobacteria</taxon>
        <taxon>Hyphomicrobiales</taxon>
        <taxon>Rhizobiaceae</taxon>
        <taxon>Rhizobium/Agrobacterium group</taxon>
        <taxon>Rhizobium</taxon>
    </lineage>
</organism>
<accession>A0A5Q0C3C8</accession>